<protein>
    <submittedName>
        <fullName evidence="1">Uncharacterized protein</fullName>
    </submittedName>
</protein>
<dbReference type="AlphaFoldDB" id="A0A0V0RS92"/>
<dbReference type="Proteomes" id="UP000054630">
    <property type="component" value="Unassembled WGS sequence"/>
</dbReference>
<dbReference type="EMBL" id="JYDL01000092">
    <property type="protein sequence ID" value="KRX17146.1"/>
    <property type="molecule type" value="Genomic_DNA"/>
</dbReference>
<sequence length="112" mass="12818">MGSDNCSECFGDSLQAANLNSRILCVLIRIGTLFYKTSKAISLAISCVSKQIEKNDKKQLSLKFYPYENLLFLVEGMNLSVCHYNEWITLHNLSNSYYFREVNDECGLLFNL</sequence>
<gene>
    <name evidence="1" type="ORF">T07_6663</name>
</gene>
<name>A0A0V0RS92_9BILA</name>
<proteinExistence type="predicted"/>
<comment type="caution">
    <text evidence="1">The sequence shown here is derived from an EMBL/GenBank/DDBJ whole genome shotgun (WGS) entry which is preliminary data.</text>
</comment>
<dbReference type="OrthoDB" id="10549213at2759"/>
<evidence type="ECO:0000313" key="1">
    <source>
        <dbReference type="EMBL" id="KRX17146.1"/>
    </source>
</evidence>
<reference evidence="1 2" key="1">
    <citation type="submission" date="2015-01" db="EMBL/GenBank/DDBJ databases">
        <title>Evolution of Trichinella species and genotypes.</title>
        <authorList>
            <person name="Korhonen P.K."/>
            <person name="Edoardo P."/>
            <person name="Giuseppe L.R."/>
            <person name="Gasser R.B."/>
        </authorList>
    </citation>
    <scope>NUCLEOTIDE SEQUENCE [LARGE SCALE GENOMIC DNA]</scope>
    <source>
        <strain evidence="1">ISS37</strain>
    </source>
</reference>
<keyword evidence="2" id="KW-1185">Reference proteome</keyword>
<evidence type="ECO:0000313" key="2">
    <source>
        <dbReference type="Proteomes" id="UP000054630"/>
    </source>
</evidence>
<organism evidence="1 2">
    <name type="scientific">Trichinella nelsoni</name>
    <dbReference type="NCBI Taxonomy" id="6336"/>
    <lineage>
        <taxon>Eukaryota</taxon>
        <taxon>Metazoa</taxon>
        <taxon>Ecdysozoa</taxon>
        <taxon>Nematoda</taxon>
        <taxon>Enoplea</taxon>
        <taxon>Dorylaimia</taxon>
        <taxon>Trichinellida</taxon>
        <taxon>Trichinellidae</taxon>
        <taxon>Trichinella</taxon>
    </lineage>
</organism>
<accession>A0A0V0RS92</accession>